<reference evidence="8 9" key="1">
    <citation type="submission" date="2024-01" db="EMBL/GenBank/DDBJ databases">
        <title>Genome assemblies of Stephania.</title>
        <authorList>
            <person name="Yang L."/>
        </authorList>
    </citation>
    <scope>NUCLEOTIDE SEQUENCE [LARGE SCALE GENOMIC DNA]</scope>
    <source>
        <strain evidence="8">JXDWG</strain>
        <tissue evidence="8">Leaf</tissue>
    </source>
</reference>
<evidence type="ECO:0000313" key="9">
    <source>
        <dbReference type="Proteomes" id="UP001419268"/>
    </source>
</evidence>
<feature type="region of interest" description="Disordered" evidence="6">
    <location>
        <begin position="211"/>
        <end position="235"/>
    </location>
</feature>
<dbReference type="SUPFAM" id="SSF101936">
    <property type="entry name" value="DNA-binding pseudobarrel domain"/>
    <property type="match status" value="3"/>
</dbReference>
<protein>
    <recommendedName>
        <fullName evidence="7">TF-B3 domain-containing protein</fullName>
    </recommendedName>
</protein>
<feature type="compositionally biased region" description="Low complexity" evidence="6">
    <location>
        <begin position="431"/>
        <end position="440"/>
    </location>
</feature>
<keyword evidence="3" id="KW-0238">DNA-binding</keyword>
<keyword evidence="5" id="KW-0539">Nucleus</keyword>
<dbReference type="PANTHER" id="PTHR31920">
    <property type="entry name" value="B3 DOMAIN-CONTAINING"/>
    <property type="match status" value="1"/>
</dbReference>
<dbReference type="GO" id="GO:0005634">
    <property type="term" value="C:nucleus"/>
    <property type="evidence" value="ECO:0007669"/>
    <property type="project" value="UniProtKB-SubCell"/>
</dbReference>
<dbReference type="CDD" id="cd10017">
    <property type="entry name" value="B3_DNA"/>
    <property type="match status" value="3"/>
</dbReference>
<feature type="region of interest" description="Disordered" evidence="6">
    <location>
        <begin position="431"/>
        <end position="453"/>
    </location>
</feature>
<keyword evidence="4" id="KW-0804">Transcription</keyword>
<name>A0AAP0L9Z6_9MAGN</name>
<evidence type="ECO:0000256" key="5">
    <source>
        <dbReference type="ARBA" id="ARBA00023242"/>
    </source>
</evidence>
<sequence>MKLISSGSAFDYVEMADHPQHSFFKVFIGQGGPAHPFSVPPPFVEALGGALPDKYTLQGPTGERRVVEVKKNGLQWFFRGGWGPFMEGYSVRYGDILVFTLLRKAVLHFQVYDRNGYLKKSPSSQDGKQVKVENTPKGSRYEEDEGMEESSIIEISSSSSDEELSDDKVVCCKSATGSSLRAAEDPNEASARIHRKRVRFMHKRRNIQDNLRGDSISPVGKLHRSRHRSKSPTMPNLCRKNEVLMRKELNNRSIKREERVDTKVVAANRHPSSTIYTTFFCSDEQKDKLIRTAQRLKFGRPLAAVILSHTYANKGFLHFPRSFFQTFFHDELLMIAANVVKKKKGQLITFPDGKIWHVEFLFSKGVVRAVAGWRAFVCQNGLREGDFCFFEFIRTRPVIELRVSTSRPNKSYAAQAYDTYEDVEIEEPSAIEISSSSSDSQTDTCDEGSDEEVVGQCRRAKKSNVLDVESKTVVQAGSSFKTEDLNVSRIPRKRVRFQVSRERTQDNLPRNSGSPVEKLHCSRQSQHHKSTIMDLCRNNQGRMGKEMNNMSIKREERVDINVVAANRDPSSTIYTTMHCSDEQKNKLILTAERLKFGRPLAAIILSPSYAKNGFVHFPKPFFETFFHDKLLMIGANAVKKKGRLISFPEGKIWHVNFLFSKGSVRAVGGWFAFVCQNGLKEGDFCFFDFIKTRPVIELRVSISRPNESHAVQAYNLYEDEKNEESSTFKISSSFSDSQNDTCNESSDEEVVVSCKRAKKTNVHDVERKPVTQAGSSFKTKDLNVSSERNPGKFRRNSLSPERKLHHSRQTYRKKSAKRNLYPKMQFI</sequence>
<dbReference type="EMBL" id="JBBNAG010000001">
    <property type="protein sequence ID" value="KAK9165319.1"/>
    <property type="molecule type" value="Genomic_DNA"/>
</dbReference>
<dbReference type="Proteomes" id="UP001419268">
    <property type="component" value="Unassembled WGS sequence"/>
</dbReference>
<evidence type="ECO:0000256" key="4">
    <source>
        <dbReference type="ARBA" id="ARBA00023163"/>
    </source>
</evidence>
<feature type="domain" description="TF-B3" evidence="7">
    <location>
        <begin position="302"/>
        <end position="407"/>
    </location>
</feature>
<gene>
    <name evidence="8" type="ORF">Scep_000510</name>
</gene>
<feature type="domain" description="TF-B3" evidence="7">
    <location>
        <begin position="39"/>
        <end position="115"/>
    </location>
</feature>
<feature type="compositionally biased region" description="Low complexity" evidence="6">
    <location>
        <begin position="149"/>
        <end position="159"/>
    </location>
</feature>
<keyword evidence="9" id="KW-1185">Reference proteome</keyword>
<evidence type="ECO:0000256" key="6">
    <source>
        <dbReference type="SAM" id="MobiDB-lite"/>
    </source>
</evidence>
<dbReference type="PROSITE" id="PS50863">
    <property type="entry name" value="B3"/>
    <property type="match status" value="3"/>
</dbReference>
<dbReference type="InterPro" id="IPR015300">
    <property type="entry name" value="DNA-bd_pseudobarrel_sf"/>
</dbReference>
<feature type="domain" description="TF-B3" evidence="7">
    <location>
        <begin position="600"/>
        <end position="706"/>
    </location>
</feature>
<feature type="compositionally biased region" description="Acidic residues" evidence="6">
    <location>
        <begin position="444"/>
        <end position="453"/>
    </location>
</feature>
<dbReference type="PANTHER" id="PTHR31920:SF132">
    <property type="entry name" value="TF-B3 DOMAIN-CONTAINING PROTEIN"/>
    <property type="match status" value="1"/>
</dbReference>
<dbReference type="SMART" id="SM01019">
    <property type="entry name" value="B3"/>
    <property type="match status" value="3"/>
</dbReference>
<comment type="subcellular location">
    <subcellularLocation>
        <location evidence="1">Nucleus</location>
    </subcellularLocation>
</comment>
<dbReference type="InterPro" id="IPR050655">
    <property type="entry name" value="Plant_B3_domain"/>
</dbReference>
<feature type="compositionally biased region" description="Basic residues" evidence="6">
    <location>
        <begin position="221"/>
        <end position="230"/>
    </location>
</feature>
<keyword evidence="2" id="KW-0805">Transcription regulation</keyword>
<feature type="region of interest" description="Disordered" evidence="6">
    <location>
        <begin position="120"/>
        <end position="166"/>
    </location>
</feature>
<feature type="region of interest" description="Disordered" evidence="6">
    <location>
        <begin position="765"/>
        <end position="827"/>
    </location>
</feature>
<evidence type="ECO:0000256" key="1">
    <source>
        <dbReference type="ARBA" id="ARBA00004123"/>
    </source>
</evidence>
<dbReference type="InterPro" id="IPR003340">
    <property type="entry name" value="B3_DNA-bd"/>
</dbReference>
<evidence type="ECO:0000256" key="3">
    <source>
        <dbReference type="ARBA" id="ARBA00023125"/>
    </source>
</evidence>
<organism evidence="8 9">
    <name type="scientific">Stephania cephalantha</name>
    <dbReference type="NCBI Taxonomy" id="152367"/>
    <lineage>
        <taxon>Eukaryota</taxon>
        <taxon>Viridiplantae</taxon>
        <taxon>Streptophyta</taxon>
        <taxon>Embryophyta</taxon>
        <taxon>Tracheophyta</taxon>
        <taxon>Spermatophyta</taxon>
        <taxon>Magnoliopsida</taxon>
        <taxon>Ranunculales</taxon>
        <taxon>Menispermaceae</taxon>
        <taxon>Menispermoideae</taxon>
        <taxon>Cissampelideae</taxon>
        <taxon>Stephania</taxon>
    </lineage>
</organism>
<dbReference type="Pfam" id="PF02362">
    <property type="entry name" value="B3"/>
    <property type="match status" value="3"/>
</dbReference>
<dbReference type="GO" id="GO:0003677">
    <property type="term" value="F:DNA binding"/>
    <property type="evidence" value="ECO:0007669"/>
    <property type="project" value="UniProtKB-KW"/>
</dbReference>
<proteinExistence type="predicted"/>
<feature type="compositionally biased region" description="Polar residues" evidence="6">
    <location>
        <begin position="772"/>
        <end position="788"/>
    </location>
</feature>
<accession>A0AAP0L9Z6</accession>
<evidence type="ECO:0000256" key="2">
    <source>
        <dbReference type="ARBA" id="ARBA00023015"/>
    </source>
</evidence>
<feature type="compositionally biased region" description="Basic residues" evidence="6">
    <location>
        <begin position="803"/>
        <end position="817"/>
    </location>
</feature>
<evidence type="ECO:0000313" key="8">
    <source>
        <dbReference type="EMBL" id="KAK9165319.1"/>
    </source>
</evidence>
<feature type="region of interest" description="Disordered" evidence="6">
    <location>
        <begin position="501"/>
        <end position="530"/>
    </location>
</feature>
<dbReference type="AlphaFoldDB" id="A0AAP0L9Z6"/>
<comment type="caution">
    <text evidence="8">The sequence shown here is derived from an EMBL/GenBank/DDBJ whole genome shotgun (WGS) entry which is preliminary data.</text>
</comment>
<dbReference type="Gene3D" id="2.40.330.10">
    <property type="entry name" value="DNA-binding pseudobarrel domain"/>
    <property type="match status" value="3"/>
</dbReference>
<evidence type="ECO:0000259" key="7">
    <source>
        <dbReference type="PROSITE" id="PS50863"/>
    </source>
</evidence>